<accession>A0A840N2N2</accession>
<comment type="caution">
    <text evidence="3">The sequence shown here is derived from an EMBL/GenBank/DDBJ whole genome shotgun (WGS) entry which is preliminary data.</text>
</comment>
<keyword evidence="2" id="KW-0472">Membrane</keyword>
<sequence length="315" mass="32860">MIKKLFTKYFLEVVPSIVATVVGAYIVTHYINAKSEADKPKAAIAAPAQTSKDAAPQTLKADESGDKAAKAETAKAEAARLKAEKQALEKAAAERSAADRAENAKKAAEKLAAEKAAADKLASEKAAADKLASEKAAAEKRERTAAKPAPAAPLPAEANAAHDDKRDANDLARAAIERLRNAKATSEPPRVPEAVRADESAKAQERGQERARVNSVVYAPAVAPQQPSVQPLPPAVTVAPPPSEAAVMAPPQPFPTPISGSSETRADDGGLRLTPPADIPSRPLDLRAKQGRSSVTEDVMSAAKSVFQAVVPESN</sequence>
<keyword evidence="2" id="KW-0812">Transmembrane</keyword>
<feature type="compositionally biased region" description="Basic and acidic residues" evidence="1">
    <location>
        <begin position="193"/>
        <end position="212"/>
    </location>
</feature>
<evidence type="ECO:0000256" key="2">
    <source>
        <dbReference type="SAM" id="Phobius"/>
    </source>
</evidence>
<dbReference type="EMBL" id="JACHIJ010000007">
    <property type="protein sequence ID" value="MBB5054343.1"/>
    <property type="molecule type" value="Genomic_DNA"/>
</dbReference>
<evidence type="ECO:0000313" key="4">
    <source>
        <dbReference type="Proteomes" id="UP000521227"/>
    </source>
</evidence>
<dbReference type="Proteomes" id="UP000521227">
    <property type="component" value="Unassembled WGS sequence"/>
</dbReference>
<dbReference type="GO" id="GO:0016301">
    <property type="term" value="F:kinase activity"/>
    <property type="evidence" value="ECO:0007669"/>
    <property type="project" value="UniProtKB-KW"/>
</dbReference>
<feature type="compositionally biased region" description="Basic and acidic residues" evidence="1">
    <location>
        <begin position="60"/>
        <end position="145"/>
    </location>
</feature>
<feature type="region of interest" description="Disordered" evidence="1">
    <location>
        <begin position="44"/>
        <end position="212"/>
    </location>
</feature>
<name>A0A840N2N2_9BRAD</name>
<evidence type="ECO:0000313" key="3">
    <source>
        <dbReference type="EMBL" id="MBB5054343.1"/>
    </source>
</evidence>
<keyword evidence="3" id="KW-0808">Transferase</keyword>
<evidence type="ECO:0000256" key="1">
    <source>
        <dbReference type="SAM" id="MobiDB-lite"/>
    </source>
</evidence>
<organism evidence="3 4">
    <name type="scientific">Afipia massiliensis</name>
    <dbReference type="NCBI Taxonomy" id="211460"/>
    <lineage>
        <taxon>Bacteria</taxon>
        <taxon>Pseudomonadati</taxon>
        <taxon>Pseudomonadota</taxon>
        <taxon>Alphaproteobacteria</taxon>
        <taxon>Hyphomicrobiales</taxon>
        <taxon>Nitrobacteraceae</taxon>
        <taxon>Afipia</taxon>
    </lineage>
</organism>
<keyword evidence="2" id="KW-1133">Transmembrane helix</keyword>
<dbReference type="RefSeq" id="WP_184088451.1">
    <property type="nucleotide sequence ID" value="NZ_JACHIJ010000007.1"/>
</dbReference>
<feature type="region of interest" description="Disordered" evidence="1">
    <location>
        <begin position="225"/>
        <end position="295"/>
    </location>
</feature>
<reference evidence="3 4" key="1">
    <citation type="submission" date="2020-08" db="EMBL/GenBank/DDBJ databases">
        <title>Genomic Encyclopedia of Type Strains, Phase IV (KMG-IV): sequencing the most valuable type-strain genomes for metagenomic binning, comparative biology and taxonomic classification.</title>
        <authorList>
            <person name="Goeker M."/>
        </authorList>
    </citation>
    <scope>NUCLEOTIDE SEQUENCE [LARGE SCALE GENOMIC DNA]</scope>
    <source>
        <strain evidence="3 4">DSM 17498</strain>
    </source>
</reference>
<gene>
    <name evidence="3" type="ORF">HNQ36_004345</name>
</gene>
<feature type="compositionally biased region" description="Basic and acidic residues" evidence="1">
    <location>
        <begin position="160"/>
        <end position="180"/>
    </location>
</feature>
<feature type="transmembrane region" description="Helical" evidence="2">
    <location>
        <begin position="9"/>
        <end position="31"/>
    </location>
</feature>
<feature type="compositionally biased region" description="Low complexity" evidence="1">
    <location>
        <begin position="146"/>
        <end position="159"/>
    </location>
</feature>
<feature type="compositionally biased region" description="Pro residues" evidence="1">
    <location>
        <begin position="230"/>
        <end position="243"/>
    </location>
</feature>
<protein>
    <submittedName>
        <fullName evidence="3">Chemotaxis protein histidine kinase CheA</fullName>
    </submittedName>
</protein>
<dbReference type="AlphaFoldDB" id="A0A840N2N2"/>
<keyword evidence="3" id="KW-0418">Kinase</keyword>
<proteinExistence type="predicted"/>